<dbReference type="Pfam" id="PF00873">
    <property type="entry name" value="ACR_tran"/>
    <property type="match status" value="1"/>
</dbReference>
<dbReference type="Gene3D" id="3.30.70.1440">
    <property type="entry name" value="Multidrug efflux transporter AcrB pore domain"/>
    <property type="match status" value="1"/>
</dbReference>
<feature type="transmembrane region" description="Helical" evidence="1">
    <location>
        <begin position="460"/>
        <end position="485"/>
    </location>
</feature>
<evidence type="ECO:0000313" key="2">
    <source>
        <dbReference type="EMBL" id="ABP84443.1"/>
    </source>
</evidence>
<accession>A4XSX7</accession>
<feature type="transmembrane region" description="Helical" evidence="1">
    <location>
        <begin position="515"/>
        <end position="533"/>
    </location>
</feature>
<feature type="transmembrane region" description="Helical" evidence="1">
    <location>
        <begin position="893"/>
        <end position="915"/>
    </location>
</feature>
<dbReference type="OrthoDB" id="5287122at2"/>
<feature type="transmembrane region" description="Helical" evidence="1">
    <location>
        <begin position="383"/>
        <end position="407"/>
    </location>
</feature>
<dbReference type="Gene3D" id="3.30.2090.10">
    <property type="entry name" value="Multidrug efflux transporter AcrB TolC docking domain, DN and DC subdomains"/>
    <property type="match status" value="2"/>
</dbReference>
<dbReference type="GO" id="GO:0042910">
    <property type="term" value="F:xenobiotic transmembrane transporter activity"/>
    <property type="evidence" value="ECO:0007669"/>
    <property type="project" value="TreeGrafter"/>
</dbReference>
<dbReference type="InterPro" id="IPR001036">
    <property type="entry name" value="Acrflvin-R"/>
</dbReference>
<feature type="transmembrane region" description="Helical" evidence="1">
    <location>
        <begin position="984"/>
        <end position="1009"/>
    </location>
</feature>
<sequence>MHALIAAALDRSRTSLMILAFLIFGGLAAYVAIPKESNPDVAIPIIYVSVTLEGISPEDGERLLVRPLEQELRSLEGVKEMRSVSSEGHASVTLEFDAGFDAKVALADVREKVDTARSKLPEEADEPTVNEVNVALFPVLSIGLSGPIAEAELVYIARRLKENIEGIAEVLSVEIGGDREDLLEIVVDPQVLDSYGIDYNELFNLVSRNNRLVAAGSLDTGAGRMSMKVPGVIEDLEDVMKMPIKVVGDSVVTFADVASIRRTFKDPTGFARINGQPAIVLEVAKRSGANIIETIEQVKALMERAQPLLPPGVEVSYIMDQSQEVRNMLGDLLNNVLTAIVLVLILVVASMGMRSALLVGLTIPGAFLTGILLIWMLGFTLNIVVLFSLILVAGMLVDGAIVVSELADRYLHQGQSPRQAWANAATRMAWPVIASTATTLVVFLPLLFWPGVVGQFMKYLPATVILCLLASLAMALVFLPVLGAVSGGNARSQAQGLSRAGNAYRRLLEKLLRRPGLTLLGMLALIALIYVGYGRFNHGVEFFPDVEPESAQIWLRARGDLSVQEKDALLKQVESQVLGMREVKALYARSLAQPDGQLGADVIGTLQFQFVDWHQRRPAKDILAEMSQRTAGIPGVVLEFRKQEQGPTDGKPVKLQISAMDPALGEQWVERIRDEMTRLGGFTDIEDDRALPGIEWRIKVDREAAARFGADVLSVGNAVQMITNGLKLATYRPEDATDEVDIRVRLPGNWRSLDQLGRLTLNTPAGQVPLSNFVDLQPAPKVGTLRRVDGDRTITLQADLAEGARLDERLKALREALGEVPAEVKVKFAGEDADQREAATFLMTAFIVAIFLMAIILVTQFNSLYQAALVLSAIVLSTAGVLMGLLINGQSFGIVMVGMGLIALAGIVVNNNIILIDTYNQLRRQGLEPREAALETGSLRLRPVLLTAVTTILGLMPMVLSINVDLVTPSLGFGAPSTQWWTQLSSAIAGGLAFATVLTLLLTPCLLVLGARFERRPPPLETYDTDLLDLPEHLIAAKPDRAHLQHHH</sequence>
<feature type="transmembrane region" description="Helical" evidence="1">
    <location>
        <begin position="838"/>
        <end position="858"/>
    </location>
</feature>
<protein>
    <submittedName>
        <fullName evidence="2">Acriflavin resistance protein</fullName>
    </submittedName>
</protein>
<name>A4XSX7_ECTM1</name>
<proteinExistence type="predicted"/>
<dbReference type="Gene3D" id="1.20.1640.10">
    <property type="entry name" value="Multidrug efflux transporter AcrB transmembrane domain"/>
    <property type="match status" value="2"/>
</dbReference>
<dbReference type="Gene3D" id="3.30.70.1430">
    <property type="entry name" value="Multidrug efflux transporter AcrB pore domain"/>
    <property type="match status" value="2"/>
</dbReference>
<dbReference type="PANTHER" id="PTHR32063:SF0">
    <property type="entry name" value="SWARMING MOTILITY PROTEIN SWRC"/>
    <property type="match status" value="1"/>
</dbReference>
<gene>
    <name evidence="2" type="ordered locus">Pmen_1679</name>
</gene>
<dbReference type="GO" id="GO:0005886">
    <property type="term" value="C:plasma membrane"/>
    <property type="evidence" value="ECO:0007669"/>
    <property type="project" value="TreeGrafter"/>
</dbReference>
<organism evidence="2">
    <name type="scientific">Ectopseudomonas mendocina (strain ymp)</name>
    <name type="common">Pseudomonas mendocina</name>
    <dbReference type="NCBI Taxonomy" id="399739"/>
    <lineage>
        <taxon>Bacteria</taxon>
        <taxon>Pseudomonadati</taxon>
        <taxon>Pseudomonadota</taxon>
        <taxon>Gammaproteobacteria</taxon>
        <taxon>Pseudomonadales</taxon>
        <taxon>Pseudomonadaceae</taxon>
        <taxon>Ectopseudomonas</taxon>
    </lineage>
</organism>
<dbReference type="SUPFAM" id="SSF82866">
    <property type="entry name" value="Multidrug efflux transporter AcrB transmembrane domain"/>
    <property type="match status" value="2"/>
</dbReference>
<dbReference type="PATRIC" id="fig|399739.8.peg.1702"/>
<dbReference type="STRING" id="399739.Pmen_1679"/>
<feature type="transmembrane region" description="Helical" evidence="1">
    <location>
        <begin position="16"/>
        <end position="33"/>
    </location>
</feature>
<feature type="transmembrane region" description="Helical" evidence="1">
    <location>
        <begin position="428"/>
        <end position="448"/>
    </location>
</feature>
<dbReference type="PRINTS" id="PR00702">
    <property type="entry name" value="ACRIFLAVINRP"/>
</dbReference>
<keyword evidence="1" id="KW-0812">Transmembrane</keyword>
<feature type="transmembrane region" description="Helical" evidence="1">
    <location>
        <begin position="332"/>
        <end position="349"/>
    </location>
</feature>
<dbReference type="eggNOG" id="COG0841">
    <property type="taxonomic scope" value="Bacteria"/>
</dbReference>
<dbReference type="PANTHER" id="PTHR32063">
    <property type="match status" value="1"/>
</dbReference>
<feature type="transmembrane region" description="Helical" evidence="1">
    <location>
        <begin position="865"/>
        <end position="887"/>
    </location>
</feature>
<keyword evidence="1" id="KW-1133">Transmembrane helix</keyword>
<dbReference type="EMBL" id="CP000680">
    <property type="protein sequence ID" value="ABP84443.1"/>
    <property type="molecule type" value="Genomic_DNA"/>
</dbReference>
<reference evidence="2" key="1">
    <citation type="submission" date="2007-04" db="EMBL/GenBank/DDBJ databases">
        <title>Complete sequence of Pseudomonas mendocina ymp.</title>
        <authorList>
            <consortium name="US DOE Joint Genome Institute"/>
            <person name="Copeland A."/>
            <person name="Lucas S."/>
            <person name="Lapidus A."/>
            <person name="Barry K."/>
            <person name="Glavina del Rio T."/>
            <person name="Dalin E."/>
            <person name="Tice H."/>
            <person name="Pitluck S."/>
            <person name="Kiss H."/>
            <person name="Brettin T."/>
            <person name="Detter J.C."/>
            <person name="Bruce D."/>
            <person name="Han C."/>
            <person name="Schmutz J."/>
            <person name="Larimer F."/>
            <person name="Land M."/>
            <person name="Hauser L."/>
            <person name="Kyrpides N."/>
            <person name="Mikhailova N."/>
            <person name="Hersman L."/>
            <person name="Dubois J."/>
            <person name="Maurice P."/>
            <person name="Richardson P."/>
        </authorList>
    </citation>
    <scope>NUCLEOTIDE SEQUENCE [LARGE SCALE GENOMIC DNA]</scope>
    <source>
        <strain evidence="2">Ymp</strain>
    </source>
</reference>
<feature type="transmembrane region" description="Helical" evidence="1">
    <location>
        <begin position="944"/>
        <end position="964"/>
    </location>
</feature>
<dbReference type="AlphaFoldDB" id="A4XSX7"/>
<dbReference type="SUPFAM" id="SSF82693">
    <property type="entry name" value="Multidrug efflux transporter AcrB pore domain, PN1, PN2, PC1 and PC2 subdomains"/>
    <property type="match status" value="2"/>
</dbReference>
<dbReference type="KEGG" id="pmy:Pmen_1679"/>
<feature type="transmembrane region" description="Helical" evidence="1">
    <location>
        <begin position="356"/>
        <end position="377"/>
    </location>
</feature>
<keyword evidence="1" id="KW-0472">Membrane</keyword>
<dbReference type="HOGENOM" id="CLU_002755_1_2_6"/>
<dbReference type="InterPro" id="IPR027463">
    <property type="entry name" value="AcrB_DN_DC_subdom"/>
</dbReference>
<dbReference type="Gene3D" id="3.30.70.1320">
    <property type="entry name" value="Multidrug efflux transporter AcrB pore domain like"/>
    <property type="match status" value="1"/>
</dbReference>
<evidence type="ECO:0000256" key="1">
    <source>
        <dbReference type="SAM" id="Phobius"/>
    </source>
</evidence>
<dbReference type="SUPFAM" id="SSF82714">
    <property type="entry name" value="Multidrug efflux transporter AcrB TolC docking domain, DN and DC subdomains"/>
    <property type="match status" value="2"/>
</dbReference>